<dbReference type="InterPro" id="IPR017871">
    <property type="entry name" value="ABC_transporter-like_CS"/>
</dbReference>
<dbReference type="PANTHER" id="PTHR43499">
    <property type="entry name" value="ABC TRANSPORTER I FAMILY MEMBER 1"/>
    <property type="match status" value="1"/>
</dbReference>
<dbReference type="Gene3D" id="3.40.50.300">
    <property type="entry name" value="P-loop containing nucleotide triphosphate hydrolases"/>
    <property type="match status" value="1"/>
</dbReference>
<keyword evidence="5" id="KW-1278">Translocase</keyword>
<organism evidence="8 9">
    <name type="scientific">Providencia stuartii (strain MRSN 2154)</name>
    <dbReference type="NCBI Taxonomy" id="1157951"/>
    <lineage>
        <taxon>Bacteria</taxon>
        <taxon>Pseudomonadati</taxon>
        <taxon>Pseudomonadota</taxon>
        <taxon>Gammaproteobacteria</taxon>
        <taxon>Enterobacterales</taxon>
        <taxon>Morganellaceae</taxon>
        <taxon>Providencia</taxon>
    </lineage>
</organism>
<evidence type="ECO:0000256" key="2">
    <source>
        <dbReference type="ARBA" id="ARBA00022741"/>
    </source>
</evidence>
<dbReference type="Pfam" id="PF00005">
    <property type="entry name" value="ABC_tran"/>
    <property type="match status" value="1"/>
</dbReference>
<accession>A0A140NKH9</accession>
<evidence type="ECO:0000313" key="9">
    <source>
        <dbReference type="Proteomes" id="UP000005012"/>
    </source>
</evidence>
<dbReference type="KEGG" id="psi:S70_06380"/>
<dbReference type="InterPro" id="IPR003439">
    <property type="entry name" value="ABC_transporter-like_ATP-bd"/>
</dbReference>
<keyword evidence="3" id="KW-0201">Cytochrome c-type biogenesis</keyword>
<evidence type="ECO:0000259" key="7">
    <source>
        <dbReference type="PROSITE" id="PS50893"/>
    </source>
</evidence>
<keyword evidence="1" id="KW-0813">Transport</keyword>
<dbReference type="OrthoDB" id="9800654at2"/>
<protein>
    <submittedName>
        <fullName evidence="8">Heme exporter protein CcmA</fullName>
    </submittedName>
</protein>
<feature type="domain" description="ABC transporter" evidence="7">
    <location>
        <begin position="2"/>
        <end position="204"/>
    </location>
</feature>
<reference evidence="8 9" key="1">
    <citation type="journal article" date="2012" name="J. Bacteriol.">
        <title>Complete Genome Sequence of Providencia stuartii Clinical Isolate MRSN 2154.</title>
        <authorList>
            <person name="Clifford R.J."/>
            <person name="Hang J."/>
            <person name="Riley M.C."/>
            <person name="Onmus-Leone F."/>
            <person name="Kuschner R.A."/>
            <person name="Lesho E.P."/>
            <person name="Waterman P.E."/>
        </authorList>
    </citation>
    <scope>NUCLEOTIDE SEQUENCE [LARGE SCALE GENOMIC DNA]</scope>
    <source>
        <strain evidence="8 9">MRSN 2154</strain>
    </source>
</reference>
<dbReference type="GO" id="GO:0022857">
    <property type="term" value="F:transmembrane transporter activity"/>
    <property type="evidence" value="ECO:0007669"/>
    <property type="project" value="InterPro"/>
</dbReference>
<dbReference type="InterPro" id="IPR027417">
    <property type="entry name" value="P-loop_NTPase"/>
</dbReference>
<dbReference type="InterPro" id="IPR003593">
    <property type="entry name" value="AAA+_ATPase"/>
</dbReference>
<dbReference type="CDD" id="cd03231">
    <property type="entry name" value="ABC_CcmA_heme_exporter"/>
    <property type="match status" value="1"/>
</dbReference>
<dbReference type="GeneID" id="93518061"/>
<evidence type="ECO:0000256" key="3">
    <source>
        <dbReference type="ARBA" id="ARBA00022748"/>
    </source>
</evidence>
<dbReference type="GO" id="GO:0017004">
    <property type="term" value="P:cytochrome complex assembly"/>
    <property type="evidence" value="ECO:0007669"/>
    <property type="project" value="UniProtKB-KW"/>
</dbReference>
<keyword evidence="4" id="KW-0067">ATP-binding</keyword>
<dbReference type="NCBIfam" id="TIGR01189">
    <property type="entry name" value="ccmA"/>
    <property type="match status" value="1"/>
</dbReference>
<evidence type="ECO:0000256" key="4">
    <source>
        <dbReference type="ARBA" id="ARBA00022840"/>
    </source>
</evidence>
<dbReference type="InterPro" id="IPR005895">
    <property type="entry name" value="ABC_transptr_haem_export_CcmA"/>
</dbReference>
<dbReference type="SUPFAM" id="SSF52540">
    <property type="entry name" value="P-loop containing nucleoside triphosphate hydrolases"/>
    <property type="match status" value="1"/>
</dbReference>
<gene>
    <name evidence="8" type="ordered locus">S70_06380</name>
</gene>
<dbReference type="HOGENOM" id="CLU_000604_1_2_6"/>
<dbReference type="EMBL" id="CP003488">
    <property type="protein sequence ID" value="AFH93147.1"/>
    <property type="molecule type" value="Genomic_DNA"/>
</dbReference>
<dbReference type="PROSITE" id="PS50893">
    <property type="entry name" value="ABC_TRANSPORTER_2"/>
    <property type="match status" value="1"/>
</dbReference>
<dbReference type="PANTHER" id="PTHR43499:SF1">
    <property type="entry name" value="ABC TRANSPORTER I FAMILY MEMBER 1"/>
    <property type="match status" value="1"/>
</dbReference>
<evidence type="ECO:0000313" key="8">
    <source>
        <dbReference type="EMBL" id="AFH93147.1"/>
    </source>
</evidence>
<keyword evidence="2" id="KW-0547">Nucleotide-binding</keyword>
<reference evidence="9" key="2">
    <citation type="submission" date="2012-04" db="EMBL/GenBank/DDBJ databases">
        <title>Complete genome sequence of Providencia stuartii clinical isolate MRSN 2154.</title>
        <authorList>
            <person name="Clifford R.J."/>
            <person name="Hang J."/>
            <person name="Riley M.C."/>
            <person name="Onmus-Leone F."/>
            <person name="Kuschner R.A."/>
            <person name="Lesho E.P."/>
            <person name="Waterman P.E."/>
        </authorList>
    </citation>
    <scope>NUCLEOTIDE SEQUENCE [LARGE SCALE GENOMIC DNA]</scope>
    <source>
        <strain evidence="9">MRSN 2154</strain>
    </source>
</reference>
<dbReference type="GO" id="GO:0005524">
    <property type="term" value="F:ATP binding"/>
    <property type="evidence" value="ECO:0007669"/>
    <property type="project" value="UniProtKB-KW"/>
</dbReference>
<proteinExistence type="predicted"/>
<dbReference type="Proteomes" id="UP000005012">
    <property type="component" value="Chromosome"/>
</dbReference>
<evidence type="ECO:0000256" key="1">
    <source>
        <dbReference type="ARBA" id="ARBA00022448"/>
    </source>
</evidence>
<dbReference type="AlphaFoldDB" id="A0A140NKH9"/>
<dbReference type="NCBIfam" id="NF010061">
    <property type="entry name" value="PRK13538.1"/>
    <property type="match status" value="1"/>
</dbReference>
<dbReference type="GO" id="GO:0016887">
    <property type="term" value="F:ATP hydrolysis activity"/>
    <property type="evidence" value="ECO:0007669"/>
    <property type="project" value="InterPro"/>
</dbReference>
<dbReference type="PROSITE" id="PS00211">
    <property type="entry name" value="ABC_TRANSPORTER_1"/>
    <property type="match status" value="1"/>
</dbReference>
<evidence type="ECO:0000256" key="6">
    <source>
        <dbReference type="ARBA" id="ARBA00023136"/>
    </source>
</evidence>
<evidence type="ECO:0000256" key="5">
    <source>
        <dbReference type="ARBA" id="ARBA00022967"/>
    </source>
</evidence>
<dbReference type="SMART" id="SM00382">
    <property type="entry name" value="AAA"/>
    <property type="match status" value="1"/>
</dbReference>
<sequence length="205" mass="23202">MLTAEQISCQRQNRMLFQKLDFTVLPGQILQVEGPNGAGKTTLLRMVAGLLKPDEGDILWEQYSIHQLKEDFTRQLLYLGHKPAVKSLLTPYENLQFYYQMQHRHPAGDSLWSALEEVSLIGYEDVPVGQLSAGQQRRVNLARLWLSEAPLWVLDEPFTAIDVAGVKRLTERFHQHAEQGGIILFTSHQAMSGHFGSLKLTGGYE</sequence>
<dbReference type="PATRIC" id="fig|1157951.4.peg.1263"/>
<dbReference type="RefSeq" id="WP_014656733.1">
    <property type="nucleotide sequence ID" value="NC_017731.1"/>
</dbReference>
<name>A0A140NKH9_PROSM</name>
<keyword evidence="6" id="KW-0472">Membrane</keyword>